<feature type="binding site" evidence="9">
    <location>
        <position position="46"/>
    </location>
    <ligand>
        <name>[4Fe-4S] cluster</name>
        <dbReference type="ChEBI" id="CHEBI:49883"/>
        <label>1</label>
    </ligand>
</feature>
<accession>A0A8J7W7L6</accession>
<evidence type="ECO:0000256" key="3">
    <source>
        <dbReference type="ARBA" id="ARBA00022679"/>
    </source>
</evidence>
<evidence type="ECO:0000256" key="1">
    <source>
        <dbReference type="ARBA" id="ARBA00022485"/>
    </source>
</evidence>
<dbReference type="PIRSF" id="PIRSF005963">
    <property type="entry name" value="Lipoyl_synth"/>
    <property type="match status" value="1"/>
</dbReference>
<sequence>MSVNKPDWLKIKYDGSGRFEEIAEMIKSLQLHTVCKEANCPNAVECFSKKTATFMILGNVCSRNCRFCNVSEGKPLPVDPLEPAKVADAVRKLGLKYVVITSVTRDDLPDGGSSQFANVIRELKEISEDMAVEVLAPDFQGDPEALSKVVNAKPKVINHNIETIERLYAQVRPQADYHRSLDFISRVKKLDPAIYSKSGFMVGLGEKKEEVKKLLHDLYAHGCDIVTIGQYLAPSEKHFPVQEYVHPDVFQMYKEMGMEMGFKYVASAPFVRSSYHASEAF</sequence>
<dbReference type="InterPro" id="IPR006638">
    <property type="entry name" value="Elp3/MiaA/NifB-like_rSAM"/>
</dbReference>
<evidence type="ECO:0000256" key="5">
    <source>
        <dbReference type="ARBA" id="ARBA00022723"/>
    </source>
</evidence>
<feature type="domain" description="Radical SAM core" evidence="10">
    <location>
        <begin position="47"/>
        <end position="263"/>
    </location>
</feature>
<organism evidence="11 12">
    <name type="scientific">Sinanaerobacter chloroacetimidivorans</name>
    <dbReference type="NCBI Taxonomy" id="2818044"/>
    <lineage>
        <taxon>Bacteria</taxon>
        <taxon>Bacillati</taxon>
        <taxon>Bacillota</taxon>
        <taxon>Clostridia</taxon>
        <taxon>Peptostreptococcales</taxon>
        <taxon>Anaerovoracaceae</taxon>
        <taxon>Sinanaerobacter</taxon>
    </lineage>
</organism>
<feature type="binding site" evidence="9">
    <location>
        <position position="40"/>
    </location>
    <ligand>
        <name>[4Fe-4S] cluster</name>
        <dbReference type="ChEBI" id="CHEBI:49883"/>
        <label>1</label>
    </ligand>
</feature>
<protein>
    <recommendedName>
        <fullName evidence="9">Lipoyl synthase</fullName>
        <ecNumber evidence="9">2.8.1.8</ecNumber>
    </recommendedName>
    <alternativeName>
        <fullName evidence="9">Lip-syn</fullName>
        <shortName evidence="9">LS</shortName>
    </alternativeName>
    <alternativeName>
        <fullName evidence="9">Lipoate synthase</fullName>
    </alternativeName>
    <alternativeName>
        <fullName evidence="9">Lipoic acid synthase</fullName>
    </alternativeName>
    <alternativeName>
        <fullName evidence="9">Sulfur insertion protein LipA</fullName>
    </alternativeName>
</protein>
<dbReference type="EMBL" id="JAGSND010000037">
    <property type="protein sequence ID" value="MBR0600600.1"/>
    <property type="molecule type" value="Genomic_DNA"/>
</dbReference>
<evidence type="ECO:0000256" key="8">
    <source>
        <dbReference type="ARBA" id="ARBA00047326"/>
    </source>
</evidence>
<dbReference type="SFLD" id="SFLDS00029">
    <property type="entry name" value="Radical_SAM"/>
    <property type="match status" value="1"/>
</dbReference>
<dbReference type="RefSeq" id="WP_227020682.1">
    <property type="nucleotide sequence ID" value="NZ_JAGSND010000037.1"/>
</dbReference>
<reference evidence="11" key="1">
    <citation type="submission" date="2021-04" db="EMBL/GenBank/DDBJ databases">
        <title>Sinoanaerobacter chloroacetimidivorans sp. nov., an obligate anaerobic bacterium isolated from anaerobic sludge.</title>
        <authorList>
            <person name="Bao Y."/>
        </authorList>
    </citation>
    <scope>NUCLEOTIDE SEQUENCE</scope>
    <source>
        <strain evidence="11">BAD-6</strain>
    </source>
</reference>
<dbReference type="FunFam" id="3.20.20.70:FF:000040">
    <property type="entry name" value="Lipoyl synthase"/>
    <property type="match status" value="1"/>
</dbReference>
<comment type="catalytic activity">
    <reaction evidence="8 9">
        <text>[[Fe-S] cluster scaffold protein carrying a second [4Fe-4S](2+) cluster] + N(6)-octanoyl-L-lysyl-[protein] + 2 oxidized [2Fe-2S]-[ferredoxin] + 2 S-adenosyl-L-methionine + 4 H(+) = [[Fe-S] cluster scaffold protein] + N(6)-[(R)-dihydrolipoyl]-L-lysyl-[protein] + 4 Fe(3+) + 2 hydrogen sulfide + 2 5'-deoxyadenosine + 2 L-methionine + 2 reduced [2Fe-2S]-[ferredoxin]</text>
        <dbReference type="Rhea" id="RHEA:16585"/>
        <dbReference type="Rhea" id="RHEA-COMP:9928"/>
        <dbReference type="Rhea" id="RHEA-COMP:10000"/>
        <dbReference type="Rhea" id="RHEA-COMP:10001"/>
        <dbReference type="Rhea" id="RHEA-COMP:10475"/>
        <dbReference type="Rhea" id="RHEA-COMP:14568"/>
        <dbReference type="Rhea" id="RHEA-COMP:14569"/>
        <dbReference type="ChEBI" id="CHEBI:15378"/>
        <dbReference type="ChEBI" id="CHEBI:17319"/>
        <dbReference type="ChEBI" id="CHEBI:29034"/>
        <dbReference type="ChEBI" id="CHEBI:29919"/>
        <dbReference type="ChEBI" id="CHEBI:33722"/>
        <dbReference type="ChEBI" id="CHEBI:33737"/>
        <dbReference type="ChEBI" id="CHEBI:33738"/>
        <dbReference type="ChEBI" id="CHEBI:57844"/>
        <dbReference type="ChEBI" id="CHEBI:59789"/>
        <dbReference type="ChEBI" id="CHEBI:78809"/>
        <dbReference type="ChEBI" id="CHEBI:83100"/>
        <dbReference type="EC" id="2.8.1.8"/>
    </reaction>
</comment>
<evidence type="ECO:0000256" key="6">
    <source>
        <dbReference type="ARBA" id="ARBA00023004"/>
    </source>
</evidence>
<name>A0A8J7W7L6_9FIRM</name>
<feature type="binding site" evidence="9">
    <location>
        <position position="61"/>
    </location>
    <ligand>
        <name>[4Fe-4S] cluster</name>
        <dbReference type="ChEBI" id="CHEBI:49883"/>
        <label>2</label>
        <note>4Fe-4S-S-AdoMet</note>
    </ligand>
</feature>
<dbReference type="GO" id="GO:0016992">
    <property type="term" value="F:lipoate synthase activity"/>
    <property type="evidence" value="ECO:0007669"/>
    <property type="project" value="UniProtKB-UniRule"/>
</dbReference>
<keyword evidence="5 9" id="KW-0479">Metal-binding</keyword>
<keyword evidence="12" id="KW-1185">Reference proteome</keyword>
<dbReference type="GO" id="GO:0005737">
    <property type="term" value="C:cytoplasm"/>
    <property type="evidence" value="ECO:0007669"/>
    <property type="project" value="UniProtKB-SubCell"/>
</dbReference>
<keyword evidence="3 9" id="KW-0808">Transferase</keyword>
<evidence type="ECO:0000256" key="7">
    <source>
        <dbReference type="ARBA" id="ARBA00023014"/>
    </source>
</evidence>
<evidence type="ECO:0000313" key="12">
    <source>
        <dbReference type="Proteomes" id="UP000675664"/>
    </source>
</evidence>
<comment type="subcellular location">
    <subcellularLocation>
        <location evidence="9">Cytoplasm</location>
    </subcellularLocation>
</comment>
<feature type="binding site" evidence="9">
    <location>
        <position position="65"/>
    </location>
    <ligand>
        <name>[4Fe-4S] cluster</name>
        <dbReference type="ChEBI" id="CHEBI:49883"/>
        <label>2</label>
        <note>4Fe-4S-S-AdoMet</note>
    </ligand>
</feature>
<dbReference type="EC" id="2.8.1.8" evidence="9"/>
<dbReference type="SFLD" id="SFLDF00271">
    <property type="entry name" value="lipoyl_synthase"/>
    <property type="match status" value="1"/>
</dbReference>
<dbReference type="InterPro" id="IPR013785">
    <property type="entry name" value="Aldolase_TIM"/>
</dbReference>
<dbReference type="SFLD" id="SFLDG01058">
    <property type="entry name" value="lipoyl_synthase_like"/>
    <property type="match status" value="1"/>
</dbReference>
<feature type="binding site" evidence="9">
    <location>
        <position position="68"/>
    </location>
    <ligand>
        <name>[4Fe-4S] cluster</name>
        <dbReference type="ChEBI" id="CHEBI:49883"/>
        <label>2</label>
        <note>4Fe-4S-S-AdoMet</note>
    </ligand>
</feature>
<dbReference type="InterPro" id="IPR058240">
    <property type="entry name" value="rSAM_sf"/>
</dbReference>
<dbReference type="InterPro" id="IPR003698">
    <property type="entry name" value="Lipoyl_synth"/>
</dbReference>
<dbReference type="NCBIfam" id="NF004019">
    <property type="entry name" value="PRK05481.1"/>
    <property type="match status" value="1"/>
</dbReference>
<feature type="binding site" evidence="9">
    <location>
        <position position="274"/>
    </location>
    <ligand>
        <name>[4Fe-4S] cluster</name>
        <dbReference type="ChEBI" id="CHEBI:49883"/>
        <label>1</label>
    </ligand>
</feature>
<dbReference type="GO" id="GO:0051539">
    <property type="term" value="F:4 iron, 4 sulfur cluster binding"/>
    <property type="evidence" value="ECO:0007669"/>
    <property type="project" value="UniProtKB-UniRule"/>
</dbReference>
<dbReference type="GO" id="GO:0046872">
    <property type="term" value="F:metal ion binding"/>
    <property type="evidence" value="ECO:0007669"/>
    <property type="project" value="UniProtKB-KW"/>
</dbReference>
<dbReference type="AlphaFoldDB" id="A0A8J7W7L6"/>
<dbReference type="Pfam" id="PF04055">
    <property type="entry name" value="Radical_SAM"/>
    <property type="match status" value="1"/>
</dbReference>
<keyword evidence="1 9" id="KW-0004">4Fe-4S</keyword>
<keyword evidence="4 9" id="KW-0949">S-adenosyl-L-methionine</keyword>
<feature type="binding site" evidence="9">
    <location>
        <position position="35"/>
    </location>
    <ligand>
        <name>[4Fe-4S] cluster</name>
        <dbReference type="ChEBI" id="CHEBI:49883"/>
        <label>1</label>
    </ligand>
</feature>
<keyword evidence="6 9" id="KW-0408">Iron</keyword>
<comment type="caution">
    <text evidence="11">The sequence shown here is derived from an EMBL/GenBank/DDBJ whole genome shotgun (WGS) entry which is preliminary data.</text>
</comment>
<dbReference type="PROSITE" id="PS51918">
    <property type="entry name" value="RADICAL_SAM"/>
    <property type="match status" value="1"/>
</dbReference>
<dbReference type="Gene3D" id="3.20.20.70">
    <property type="entry name" value="Aldolase class I"/>
    <property type="match status" value="1"/>
</dbReference>
<evidence type="ECO:0000259" key="10">
    <source>
        <dbReference type="PROSITE" id="PS51918"/>
    </source>
</evidence>
<gene>
    <name evidence="9 11" type="primary">lipA</name>
    <name evidence="11" type="ORF">KCX82_22270</name>
</gene>
<evidence type="ECO:0000256" key="4">
    <source>
        <dbReference type="ARBA" id="ARBA00022691"/>
    </source>
</evidence>
<comment type="function">
    <text evidence="9">Catalyzes the radical-mediated insertion of two sulfur atoms into the C-6 and C-8 positions of the octanoyl moiety bound to the lipoyl domains of lipoate-dependent enzymes, thereby converting the octanoylated domains into lipoylated derivatives.</text>
</comment>
<proteinExistence type="inferred from homology"/>
<dbReference type="PANTHER" id="PTHR10949:SF0">
    <property type="entry name" value="LIPOYL SYNTHASE, MITOCHONDRIAL"/>
    <property type="match status" value="1"/>
</dbReference>
<dbReference type="GO" id="GO:0009249">
    <property type="term" value="P:protein lipoylation"/>
    <property type="evidence" value="ECO:0007669"/>
    <property type="project" value="UniProtKB-UniRule"/>
</dbReference>
<evidence type="ECO:0000256" key="9">
    <source>
        <dbReference type="HAMAP-Rule" id="MF_00206"/>
    </source>
</evidence>
<dbReference type="Proteomes" id="UP000675664">
    <property type="component" value="Unassembled WGS sequence"/>
</dbReference>
<dbReference type="NCBIfam" id="NF009544">
    <property type="entry name" value="PRK12928.1"/>
    <property type="match status" value="1"/>
</dbReference>
<dbReference type="NCBIfam" id="TIGR00510">
    <property type="entry name" value="lipA"/>
    <property type="match status" value="1"/>
</dbReference>
<dbReference type="PANTHER" id="PTHR10949">
    <property type="entry name" value="LIPOYL SYNTHASE"/>
    <property type="match status" value="1"/>
</dbReference>
<dbReference type="CDD" id="cd01335">
    <property type="entry name" value="Radical_SAM"/>
    <property type="match status" value="1"/>
</dbReference>
<dbReference type="HAMAP" id="MF_00206">
    <property type="entry name" value="Lipoyl_synth"/>
    <property type="match status" value="1"/>
</dbReference>
<dbReference type="SMART" id="SM00729">
    <property type="entry name" value="Elp3"/>
    <property type="match status" value="1"/>
</dbReference>
<keyword evidence="7 9" id="KW-0411">Iron-sulfur</keyword>
<keyword evidence="2 9" id="KW-0963">Cytoplasm</keyword>
<reference evidence="11" key="2">
    <citation type="submission" date="2021-04" db="EMBL/GenBank/DDBJ databases">
        <authorList>
            <person name="Liu J."/>
        </authorList>
    </citation>
    <scope>NUCLEOTIDE SEQUENCE</scope>
    <source>
        <strain evidence="11">BAD-6</strain>
    </source>
</reference>
<dbReference type="SUPFAM" id="SSF102114">
    <property type="entry name" value="Radical SAM enzymes"/>
    <property type="match status" value="1"/>
</dbReference>
<dbReference type="InterPro" id="IPR007197">
    <property type="entry name" value="rSAM"/>
</dbReference>
<evidence type="ECO:0000313" key="11">
    <source>
        <dbReference type="EMBL" id="MBR0600600.1"/>
    </source>
</evidence>
<evidence type="ECO:0000256" key="2">
    <source>
        <dbReference type="ARBA" id="ARBA00022490"/>
    </source>
</evidence>
<comment type="similarity">
    <text evidence="9">Belongs to the radical SAM superfamily. Lipoyl synthase family.</text>
</comment>
<comment type="cofactor">
    <cofactor evidence="9">
        <name>[4Fe-4S] cluster</name>
        <dbReference type="ChEBI" id="CHEBI:49883"/>
    </cofactor>
    <text evidence="9">Binds 2 [4Fe-4S] clusters per subunit. One cluster is coordinated with 3 cysteines and an exchangeable S-adenosyl-L-methionine.</text>
</comment>
<dbReference type="UniPathway" id="UPA00538">
    <property type="reaction ID" value="UER00593"/>
</dbReference>
<comment type="pathway">
    <text evidence="9">Protein modification; protein lipoylation via endogenous pathway; protein N(6)-(lipoyl)lysine from octanoyl-[acyl-carrier-protein]: step 2/2.</text>
</comment>